<feature type="signal peptide" evidence="2">
    <location>
        <begin position="1"/>
        <end position="27"/>
    </location>
</feature>
<evidence type="ECO:0000313" key="4">
    <source>
        <dbReference type="EMBL" id="NID14908.1"/>
    </source>
</evidence>
<comment type="caution">
    <text evidence="4">The sequence shown here is derived from an EMBL/GenBank/DDBJ whole genome shotgun (WGS) entry which is preliminary data.</text>
</comment>
<evidence type="ECO:0000313" key="5">
    <source>
        <dbReference type="Proteomes" id="UP000518878"/>
    </source>
</evidence>
<evidence type="ECO:0000256" key="1">
    <source>
        <dbReference type="ARBA" id="ARBA00008725"/>
    </source>
</evidence>
<dbReference type="PANTHER" id="PTHR42996:SF1">
    <property type="entry name" value="PHOSPHATE-BINDING PROTEIN PSTS"/>
    <property type="match status" value="1"/>
</dbReference>
<reference evidence="4 5" key="1">
    <citation type="journal article" date="2006" name="Int. J. Syst. Evol. Microbiol.">
        <title>Dyella yeojuensis sp. nov., isolated from greenhouse soil in Korea.</title>
        <authorList>
            <person name="Kim B.Y."/>
            <person name="Weon H.Y."/>
            <person name="Lee K.H."/>
            <person name="Seok S.J."/>
            <person name="Kwon S.W."/>
            <person name="Go S.J."/>
            <person name="Stackebrandt E."/>
        </authorList>
    </citation>
    <scope>NUCLEOTIDE SEQUENCE [LARGE SCALE GENOMIC DNA]</scope>
    <source>
        <strain evidence="4 5">DSM 17673</strain>
    </source>
</reference>
<dbReference type="Proteomes" id="UP000518878">
    <property type="component" value="Unassembled WGS sequence"/>
</dbReference>
<dbReference type="InterPro" id="IPR050962">
    <property type="entry name" value="Phosphate-bind_PstS"/>
</dbReference>
<dbReference type="AlphaFoldDB" id="A0A7X5QT19"/>
<name>A0A7X5QT19_9GAMM</name>
<sequence length="433" mass="43107">MLFSKGTVRMKLIAGAILMCVASAAGAVTLVAGGATLPAVGYTGSATFPSALTPITTMAAGSLFGQYIASTSGVSVSYCPTGSGGGKKILAGNDASNFQVNATCGAANPPNTTGFGPATSVVQADFAGSDAPFSLTEYNNYKTGHSGNLPTQLPSIAGAVGIVFKKSGVNTLTLTEDQICGIFSGQITDWSAISSQSGAINIAFRSDNSGTSFSFLNHLSKVCPSVAAHPATSFKTLQGYGTGAASYFSSYASSFGGSGNAGVIAVVAGTASGAPADGSIGYAEVANGVVGGVKMASVTNTSGTTINPLTGFGPTAVTVSVTFDKAIADNPDPTTGRPILVSLPDTGTCVGLVDPESYANPSSGYPIIAITNLLGNEHGNGSNLAAARGLLGSPYNTNATFRNSVTKIGRATTGYAWLNAGLTQAKVDSCLID</sequence>
<proteinExistence type="inferred from homology"/>
<accession>A0A7X5QT19</accession>
<feature type="chain" id="PRO_5030878699" description="PBP domain-containing protein" evidence="2">
    <location>
        <begin position="28"/>
        <end position="433"/>
    </location>
</feature>
<evidence type="ECO:0000259" key="3">
    <source>
        <dbReference type="Pfam" id="PF12849"/>
    </source>
</evidence>
<comment type="similarity">
    <text evidence="1">Belongs to the PstS family.</text>
</comment>
<gene>
    <name evidence="4" type="ORF">HBF32_05430</name>
</gene>
<dbReference type="PANTHER" id="PTHR42996">
    <property type="entry name" value="PHOSPHATE-BINDING PROTEIN PSTS"/>
    <property type="match status" value="1"/>
</dbReference>
<keyword evidence="2" id="KW-0732">Signal</keyword>
<dbReference type="Pfam" id="PF12849">
    <property type="entry name" value="PBP_like_2"/>
    <property type="match status" value="1"/>
</dbReference>
<feature type="domain" description="PBP" evidence="3">
    <location>
        <begin position="67"/>
        <end position="298"/>
    </location>
</feature>
<dbReference type="InterPro" id="IPR024370">
    <property type="entry name" value="PBP_domain"/>
</dbReference>
<keyword evidence="5" id="KW-1185">Reference proteome</keyword>
<dbReference type="Gene3D" id="3.40.190.10">
    <property type="entry name" value="Periplasmic binding protein-like II"/>
    <property type="match status" value="2"/>
</dbReference>
<evidence type="ECO:0000256" key="2">
    <source>
        <dbReference type="SAM" id="SignalP"/>
    </source>
</evidence>
<protein>
    <recommendedName>
        <fullName evidence="3">PBP domain-containing protein</fullName>
    </recommendedName>
</protein>
<dbReference type="SUPFAM" id="SSF53850">
    <property type="entry name" value="Periplasmic binding protein-like II"/>
    <property type="match status" value="1"/>
</dbReference>
<dbReference type="EMBL" id="JAAQTL010000001">
    <property type="protein sequence ID" value="NID14908.1"/>
    <property type="molecule type" value="Genomic_DNA"/>
</dbReference>
<organism evidence="4 5">
    <name type="scientific">Luteibacter yeojuensis</name>
    <dbReference type="NCBI Taxonomy" id="345309"/>
    <lineage>
        <taxon>Bacteria</taxon>
        <taxon>Pseudomonadati</taxon>
        <taxon>Pseudomonadota</taxon>
        <taxon>Gammaproteobacteria</taxon>
        <taxon>Lysobacterales</taxon>
        <taxon>Rhodanobacteraceae</taxon>
        <taxon>Luteibacter</taxon>
    </lineage>
</organism>